<proteinExistence type="predicted"/>
<sequence length="143" mass="15302">MSVAELLAASPGLYVGPGGGLESGPFVARITVTPLPNGGVALDYDAASRDEGVLHREHSVLSPGPDGCDRLFVAHSESPFVTEMVASEPGSSRFVQPTPFGPFTMEIVIHVPEPDHLTYAWWWAPDGDAPIEQSKAETRRHTP</sequence>
<name>A0A6J6EEF9_9ZZZZ</name>
<protein>
    <submittedName>
        <fullName evidence="1">Unannotated protein</fullName>
    </submittedName>
</protein>
<gene>
    <name evidence="1" type="ORF">UFOPK1493_02601</name>
</gene>
<reference evidence="1" key="1">
    <citation type="submission" date="2020-05" db="EMBL/GenBank/DDBJ databases">
        <authorList>
            <person name="Chiriac C."/>
            <person name="Salcher M."/>
            <person name="Ghai R."/>
            <person name="Kavagutti S V."/>
        </authorList>
    </citation>
    <scope>NUCLEOTIDE SEQUENCE</scope>
</reference>
<accession>A0A6J6EEF9</accession>
<evidence type="ECO:0000313" key="1">
    <source>
        <dbReference type="EMBL" id="CAB4574276.1"/>
    </source>
</evidence>
<organism evidence="1">
    <name type="scientific">freshwater metagenome</name>
    <dbReference type="NCBI Taxonomy" id="449393"/>
    <lineage>
        <taxon>unclassified sequences</taxon>
        <taxon>metagenomes</taxon>
        <taxon>ecological metagenomes</taxon>
    </lineage>
</organism>
<dbReference type="EMBL" id="CAEZSR010000112">
    <property type="protein sequence ID" value="CAB4574276.1"/>
    <property type="molecule type" value="Genomic_DNA"/>
</dbReference>
<dbReference type="AlphaFoldDB" id="A0A6J6EEF9"/>